<evidence type="ECO:0000313" key="3">
    <source>
        <dbReference type="Proteomes" id="UP000275777"/>
    </source>
</evidence>
<keyword evidence="1" id="KW-0472">Membrane</keyword>
<sequence>MVIRQPRQQALAALNRLRGALMLLGLAASALLMAAVYRLAASFSGRWSNWRRRRARGPRR</sequence>
<dbReference type="AlphaFoldDB" id="A0A447TKT5"/>
<organism evidence="2 3">
    <name type="scientific">Chromobacterium violaceum</name>
    <dbReference type="NCBI Taxonomy" id="536"/>
    <lineage>
        <taxon>Bacteria</taxon>
        <taxon>Pseudomonadati</taxon>
        <taxon>Pseudomonadota</taxon>
        <taxon>Betaproteobacteria</taxon>
        <taxon>Neisseriales</taxon>
        <taxon>Chromobacteriaceae</taxon>
        <taxon>Chromobacterium</taxon>
    </lineage>
</organism>
<dbReference type="EMBL" id="LR134182">
    <property type="protein sequence ID" value="VEB45473.1"/>
    <property type="molecule type" value="Genomic_DNA"/>
</dbReference>
<gene>
    <name evidence="2" type="ORF">NCTC9695_05993</name>
</gene>
<evidence type="ECO:0000256" key="1">
    <source>
        <dbReference type="SAM" id="Phobius"/>
    </source>
</evidence>
<protein>
    <submittedName>
        <fullName evidence="2">Uncharacterized protein</fullName>
    </submittedName>
</protein>
<dbReference type="Proteomes" id="UP000275777">
    <property type="component" value="Chromosome"/>
</dbReference>
<evidence type="ECO:0000313" key="2">
    <source>
        <dbReference type="EMBL" id="VEB45473.1"/>
    </source>
</evidence>
<keyword evidence="1" id="KW-1133">Transmembrane helix</keyword>
<name>A0A447TKT5_CHRVL</name>
<reference evidence="2 3" key="1">
    <citation type="submission" date="2018-12" db="EMBL/GenBank/DDBJ databases">
        <authorList>
            <consortium name="Pathogen Informatics"/>
        </authorList>
    </citation>
    <scope>NUCLEOTIDE SEQUENCE [LARGE SCALE GENOMIC DNA]</scope>
    <source>
        <strain evidence="2 3">NCTC9695</strain>
    </source>
</reference>
<proteinExistence type="predicted"/>
<keyword evidence="1" id="KW-0812">Transmembrane</keyword>
<feature type="transmembrane region" description="Helical" evidence="1">
    <location>
        <begin position="21"/>
        <end position="40"/>
    </location>
</feature>
<accession>A0A447TKT5</accession>